<proteinExistence type="predicted"/>
<dbReference type="EnsemblMetazoa" id="tetur23g00080.1">
    <property type="protein sequence ID" value="tetur23g00080.1"/>
    <property type="gene ID" value="tetur23g00080"/>
</dbReference>
<reference evidence="1" key="2">
    <citation type="submission" date="2015-06" db="UniProtKB">
        <authorList>
            <consortium name="EnsemblMetazoa"/>
        </authorList>
    </citation>
    <scope>IDENTIFICATION</scope>
</reference>
<dbReference type="AlphaFoldDB" id="T1KVC1"/>
<dbReference type="EMBL" id="CAEY01000608">
    <property type="status" value="NOT_ANNOTATED_CDS"/>
    <property type="molecule type" value="Genomic_DNA"/>
</dbReference>
<dbReference type="HOGENOM" id="CLU_2226537_0_0_1"/>
<evidence type="ECO:0000313" key="1">
    <source>
        <dbReference type="EnsemblMetazoa" id="tetur23g00080.1"/>
    </source>
</evidence>
<sequence length="106" mass="11914">MWGDKICQRGCYFTQSRFIHNSWEEAISLIESLAVGKPLNIDLGLGVKIKLHQFSGEKLLQAIEEVLNSEKISLNVARVSEELKKSDSSDKVVPLIEKLARNKSLC</sequence>
<evidence type="ECO:0000313" key="2">
    <source>
        <dbReference type="Proteomes" id="UP000015104"/>
    </source>
</evidence>
<name>T1KVC1_TETUR</name>
<protein>
    <submittedName>
        <fullName evidence="1">Uncharacterized protein</fullName>
    </submittedName>
</protein>
<dbReference type="Proteomes" id="UP000015104">
    <property type="component" value="Unassembled WGS sequence"/>
</dbReference>
<reference evidence="2" key="1">
    <citation type="submission" date="2011-08" db="EMBL/GenBank/DDBJ databases">
        <authorList>
            <person name="Rombauts S."/>
        </authorList>
    </citation>
    <scope>NUCLEOTIDE SEQUENCE</scope>
    <source>
        <strain evidence="2">London</strain>
    </source>
</reference>
<dbReference type="SUPFAM" id="SSF53756">
    <property type="entry name" value="UDP-Glycosyltransferase/glycogen phosphorylase"/>
    <property type="match status" value="1"/>
</dbReference>
<keyword evidence="2" id="KW-1185">Reference proteome</keyword>
<organism evidence="1 2">
    <name type="scientific">Tetranychus urticae</name>
    <name type="common">Two-spotted spider mite</name>
    <dbReference type="NCBI Taxonomy" id="32264"/>
    <lineage>
        <taxon>Eukaryota</taxon>
        <taxon>Metazoa</taxon>
        <taxon>Ecdysozoa</taxon>
        <taxon>Arthropoda</taxon>
        <taxon>Chelicerata</taxon>
        <taxon>Arachnida</taxon>
        <taxon>Acari</taxon>
        <taxon>Acariformes</taxon>
        <taxon>Trombidiformes</taxon>
        <taxon>Prostigmata</taxon>
        <taxon>Eleutherengona</taxon>
        <taxon>Raphignathae</taxon>
        <taxon>Tetranychoidea</taxon>
        <taxon>Tetranychidae</taxon>
        <taxon>Tetranychus</taxon>
    </lineage>
</organism>
<accession>T1KVC1</accession>